<dbReference type="InterPro" id="IPR006016">
    <property type="entry name" value="UspA"/>
</dbReference>
<accession>A0A7W7HN57</accession>
<evidence type="ECO:0000313" key="2">
    <source>
        <dbReference type="EMBL" id="MBB4753606.1"/>
    </source>
</evidence>
<protein>
    <submittedName>
        <fullName evidence="2">Nucleotide-binding universal stress UspA family protein</fullName>
    </submittedName>
</protein>
<dbReference type="SUPFAM" id="SSF52402">
    <property type="entry name" value="Adenine nucleotide alpha hydrolases-like"/>
    <property type="match status" value="2"/>
</dbReference>
<dbReference type="Gene3D" id="3.40.50.620">
    <property type="entry name" value="HUPs"/>
    <property type="match status" value="2"/>
</dbReference>
<dbReference type="RefSeq" id="WP_188125281.1">
    <property type="nucleotide sequence ID" value="NZ_BOMP01000016.1"/>
</dbReference>
<dbReference type="InterPro" id="IPR014729">
    <property type="entry name" value="Rossmann-like_a/b/a_fold"/>
</dbReference>
<name>A0A7W7HN57_9ACTN</name>
<comment type="caution">
    <text evidence="2">The sequence shown here is derived from an EMBL/GenBank/DDBJ whole genome shotgun (WGS) entry which is preliminary data.</text>
</comment>
<organism evidence="2 3">
    <name type="scientific">Actinoplanes lobatus</name>
    <dbReference type="NCBI Taxonomy" id="113568"/>
    <lineage>
        <taxon>Bacteria</taxon>
        <taxon>Bacillati</taxon>
        <taxon>Actinomycetota</taxon>
        <taxon>Actinomycetes</taxon>
        <taxon>Micromonosporales</taxon>
        <taxon>Micromonosporaceae</taxon>
        <taxon>Actinoplanes</taxon>
    </lineage>
</organism>
<dbReference type="AlphaFoldDB" id="A0A7W7HN57"/>
<dbReference type="EMBL" id="JACHNC010000001">
    <property type="protein sequence ID" value="MBB4753606.1"/>
    <property type="molecule type" value="Genomic_DNA"/>
</dbReference>
<feature type="domain" description="UspA" evidence="1">
    <location>
        <begin position="13"/>
        <end position="140"/>
    </location>
</feature>
<dbReference type="Pfam" id="PF00582">
    <property type="entry name" value="Usp"/>
    <property type="match status" value="1"/>
</dbReference>
<evidence type="ECO:0000313" key="3">
    <source>
        <dbReference type="Proteomes" id="UP000590511"/>
    </source>
</evidence>
<evidence type="ECO:0000259" key="1">
    <source>
        <dbReference type="Pfam" id="PF00582"/>
    </source>
</evidence>
<reference evidence="2 3" key="1">
    <citation type="submission" date="2020-08" db="EMBL/GenBank/DDBJ databases">
        <title>Sequencing the genomes of 1000 actinobacteria strains.</title>
        <authorList>
            <person name="Klenk H.-P."/>
        </authorList>
    </citation>
    <scope>NUCLEOTIDE SEQUENCE [LARGE SCALE GENOMIC DNA]</scope>
    <source>
        <strain evidence="2 3">DSM 43150</strain>
    </source>
</reference>
<proteinExistence type="predicted"/>
<sequence>MTSVVSVVERLPVVVGVDGTPADLQVVDTAAEEAAFRGVPLHVVHAWPGRLVSWSRHRAAADQPDGRHLLELAIRRVQLAYPSLVVGTQLVDEGAAEALVRWSARAGLLVVRHRDEAGLGHGWGSTAAYVAHHSVCPLLVHRGAVPSRGPVAVAVSGRHTASLRSAFEAAARAGCGVTAVHVREAGGDTGDRLDTALAEWADQWPDVPVDRLVIDEDEVAYTIDRASRRCRLLIAGRGRKGWSVEAVYNSGGVAGGRQLCPVLLVPPGWPVGGRVPAEASRPAGY</sequence>
<gene>
    <name evidence="2" type="ORF">BJ964_007767</name>
</gene>
<dbReference type="Proteomes" id="UP000590511">
    <property type="component" value="Unassembled WGS sequence"/>
</dbReference>